<reference evidence="1 2" key="1">
    <citation type="submission" date="2024-02" db="EMBL/GenBank/DDBJ databases">
        <title>A novel Gemmatimonadota bacterium.</title>
        <authorList>
            <person name="Du Z.-J."/>
            <person name="Ye Y.-Q."/>
        </authorList>
    </citation>
    <scope>NUCLEOTIDE SEQUENCE [LARGE SCALE GENOMIC DNA]</scope>
    <source>
        <strain evidence="1 2">DH-20</strain>
    </source>
</reference>
<evidence type="ECO:0000313" key="1">
    <source>
        <dbReference type="EMBL" id="MEK9501942.1"/>
    </source>
</evidence>
<organism evidence="1 2">
    <name type="scientific">Gaopeijia maritima</name>
    <dbReference type="NCBI Taxonomy" id="3119007"/>
    <lineage>
        <taxon>Bacteria</taxon>
        <taxon>Pseudomonadati</taxon>
        <taxon>Gemmatimonadota</taxon>
        <taxon>Longimicrobiia</taxon>
        <taxon>Gaopeijiales</taxon>
        <taxon>Gaopeijiaceae</taxon>
        <taxon>Gaopeijia</taxon>
    </lineage>
</organism>
<dbReference type="Proteomes" id="UP001484239">
    <property type="component" value="Unassembled WGS sequence"/>
</dbReference>
<evidence type="ECO:0000313" key="2">
    <source>
        <dbReference type="Proteomes" id="UP001484239"/>
    </source>
</evidence>
<proteinExistence type="predicted"/>
<dbReference type="Pfam" id="PF17170">
    <property type="entry name" value="DUF5128"/>
    <property type="match status" value="1"/>
</dbReference>
<accession>A0ABU9EB28</accession>
<keyword evidence="2" id="KW-1185">Reference proteome</keyword>
<comment type="caution">
    <text evidence="1">The sequence shown here is derived from an EMBL/GenBank/DDBJ whole genome shotgun (WGS) entry which is preliminary data.</text>
</comment>
<name>A0ABU9EB28_9BACT</name>
<dbReference type="SUPFAM" id="SSF63829">
    <property type="entry name" value="Calcium-dependent phosphotriesterase"/>
    <property type="match status" value="1"/>
</dbReference>
<gene>
    <name evidence="1" type="ORF">WI372_13195</name>
</gene>
<dbReference type="EMBL" id="JBBHLI010000008">
    <property type="protein sequence ID" value="MEK9501942.1"/>
    <property type="molecule type" value="Genomic_DNA"/>
</dbReference>
<dbReference type="InterPro" id="IPR011042">
    <property type="entry name" value="6-blade_b-propeller_TolB-like"/>
</dbReference>
<protein>
    <submittedName>
        <fullName evidence="1">6-bladed beta-propeller</fullName>
    </submittedName>
</protein>
<sequence>MWFLLATTFWAGCVGESTLPPLSAPYDQAFTEEFRVELDTIPEATLGQVSDVLVLDDQILVTDQMSDRVVAFSMDGAFGGAIGRHGEGPGEFRDPQSLVEASDGTILVADVSPRLTRIGKSLELLGVFTVPEWPWVGHLARVGEDIILFQPSNRSEGENFHRWSIEGGLDGAFDRRSDLVLSVPYWNATWTTHIAVSSNHVFCRR</sequence>
<dbReference type="Gene3D" id="2.120.10.30">
    <property type="entry name" value="TolB, C-terminal domain"/>
    <property type="match status" value="1"/>
</dbReference>
<dbReference type="RefSeq" id="WP_405287294.1">
    <property type="nucleotide sequence ID" value="NZ_JBBHLI010000008.1"/>
</dbReference>